<feature type="region of interest" description="Disordered" evidence="7">
    <location>
        <begin position="1212"/>
        <end position="1237"/>
    </location>
</feature>
<feature type="transmembrane region" description="Helical" evidence="8">
    <location>
        <begin position="287"/>
        <end position="306"/>
    </location>
</feature>
<feature type="transmembrane region" description="Helical" evidence="8">
    <location>
        <begin position="98"/>
        <end position="117"/>
    </location>
</feature>
<organism evidence="9 10">
    <name type="scientific">Didymella rabiei</name>
    <name type="common">Chickpea ascochyta blight fungus</name>
    <name type="synonym">Mycosphaerella rabiei</name>
    <dbReference type="NCBI Taxonomy" id="5454"/>
    <lineage>
        <taxon>Eukaryota</taxon>
        <taxon>Fungi</taxon>
        <taxon>Dikarya</taxon>
        <taxon>Ascomycota</taxon>
        <taxon>Pezizomycotina</taxon>
        <taxon>Dothideomycetes</taxon>
        <taxon>Pleosporomycetidae</taxon>
        <taxon>Pleosporales</taxon>
        <taxon>Pleosporineae</taxon>
        <taxon>Didymellaceae</taxon>
        <taxon>Ascochyta</taxon>
    </lineage>
</organism>
<feature type="transmembrane region" description="Helical" evidence="8">
    <location>
        <begin position="1332"/>
        <end position="1355"/>
    </location>
</feature>
<dbReference type="FunFam" id="1.20.58.340:FF:000008">
    <property type="entry name" value="CorA family metal ion transporter"/>
    <property type="match status" value="1"/>
</dbReference>
<comment type="similarity">
    <text evidence="2">Belongs to the CorA metal ion transporter (MIT) (TC 1.A.35) family.</text>
</comment>
<keyword evidence="4 8" id="KW-0812">Transmembrane</keyword>
<evidence type="ECO:0000256" key="8">
    <source>
        <dbReference type="SAM" id="Phobius"/>
    </source>
</evidence>
<name>A0A163HHQ1_DIDRA</name>
<dbReference type="PANTHER" id="PTHR43791:SF36">
    <property type="entry name" value="TRANSPORTER, PUTATIVE (AFU_ORTHOLOGUE AFUA_6G08340)-RELATED"/>
    <property type="match status" value="1"/>
</dbReference>
<dbReference type="Pfam" id="PF01544">
    <property type="entry name" value="CorA"/>
    <property type="match status" value="1"/>
</dbReference>
<accession>A0A163HHQ1</accession>
<dbReference type="Gene3D" id="1.20.1250.20">
    <property type="entry name" value="MFS general substrate transporter like domains"/>
    <property type="match status" value="2"/>
</dbReference>
<feature type="compositionally biased region" description="Acidic residues" evidence="7">
    <location>
        <begin position="1215"/>
        <end position="1226"/>
    </location>
</feature>
<gene>
    <name evidence="9" type="ORF">ST47_g3535</name>
</gene>
<dbReference type="SUPFAM" id="SSF144083">
    <property type="entry name" value="Magnesium transport protein CorA, transmembrane region"/>
    <property type="match status" value="1"/>
</dbReference>
<feature type="region of interest" description="Disordered" evidence="7">
    <location>
        <begin position="778"/>
        <end position="894"/>
    </location>
</feature>
<comment type="subcellular location">
    <subcellularLocation>
        <location evidence="1">Membrane</location>
        <topology evidence="1">Multi-pass membrane protein</topology>
    </subcellularLocation>
</comment>
<feature type="transmembrane region" description="Helical" evidence="8">
    <location>
        <begin position="1367"/>
        <end position="1388"/>
    </location>
</feature>
<feature type="compositionally biased region" description="Low complexity" evidence="7">
    <location>
        <begin position="691"/>
        <end position="710"/>
    </location>
</feature>
<dbReference type="InterPro" id="IPR011701">
    <property type="entry name" value="MFS"/>
</dbReference>
<feature type="compositionally biased region" description="Basic residues" evidence="7">
    <location>
        <begin position="711"/>
        <end position="727"/>
    </location>
</feature>
<keyword evidence="3" id="KW-0813">Transport</keyword>
<dbReference type="InterPro" id="IPR044089">
    <property type="entry name" value="Alr1-like"/>
</dbReference>
<feature type="transmembrane region" description="Helical" evidence="8">
    <location>
        <begin position="350"/>
        <end position="371"/>
    </location>
</feature>
<feature type="compositionally biased region" description="Basic residues" evidence="7">
    <location>
        <begin position="566"/>
        <end position="589"/>
    </location>
</feature>
<feature type="transmembrane region" description="Helical" evidence="8">
    <location>
        <begin position="441"/>
        <end position="463"/>
    </location>
</feature>
<feature type="transmembrane region" description="Helical" evidence="8">
    <location>
        <begin position="377"/>
        <end position="398"/>
    </location>
</feature>
<feature type="compositionally biased region" description="Polar residues" evidence="7">
    <location>
        <begin position="806"/>
        <end position="824"/>
    </location>
</feature>
<dbReference type="SUPFAM" id="SSF103473">
    <property type="entry name" value="MFS general substrate transporter"/>
    <property type="match status" value="1"/>
</dbReference>
<dbReference type="Gene3D" id="1.20.58.340">
    <property type="entry name" value="Magnesium transport protein CorA, transmembrane region"/>
    <property type="match status" value="2"/>
</dbReference>
<evidence type="ECO:0000256" key="3">
    <source>
        <dbReference type="ARBA" id="ARBA00022448"/>
    </source>
</evidence>
<dbReference type="Proteomes" id="UP000076837">
    <property type="component" value="Unassembled WGS sequence"/>
</dbReference>
<feature type="compositionally biased region" description="Basic and acidic residues" evidence="7">
    <location>
        <begin position="1227"/>
        <end position="1237"/>
    </location>
</feature>
<evidence type="ECO:0000256" key="4">
    <source>
        <dbReference type="ARBA" id="ARBA00022692"/>
    </source>
</evidence>
<feature type="transmembrane region" description="Helical" evidence="8">
    <location>
        <begin position="154"/>
        <end position="174"/>
    </location>
</feature>
<dbReference type="EMBL" id="JYNV01000129">
    <property type="protein sequence ID" value="KZM25295.1"/>
    <property type="molecule type" value="Genomic_DNA"/>
</dbReference>
<keyword evidence="10" id="KW-1185">Reference proteome</keyword>
<dbReference type="InterPro" id="IPR045861">
    <property type="entry name" value="CorA_cytoplasmic_dom"/>
</dbReference>
<reference evidence="9 10" key="1">
    <citation type="journal article" date="2016" name="Sci. Rep.">
        <title>Draft genome sequencing and secretome analysis of fungal phytopathogen Ascochyta rabiei provides insight into the necrotrophic effector repertoire.</title>
        <authorList>
            <person name="Verma S."/>
            <person name="Gazara R.K."/>
            <person name="Nizam S."/>
            <person name="Parween S."/>
            <person name="Chattopadhyay D."/>
            <person name="Verma P.K."/>
        </authorList>
    </citation>
    <scope>NUCLEOTIDE SEQUENCE [LARGE SCALE GENOMIC DNA]</scope>
    <source>
        <strain evidence="9 10">ArDII</strain>
    </source>
</reference>
<feature type="transmembrane region" description="Helical" evidence="8">
    <location>
        <begin position="186"/>
        <end position="205"/>
    </location>
</feature>
<feature type="transmembrane region" description="Helical" evidence="8">
    <location>
        <begin position="124"/>
        <end position="142"/>
    </location>
</feature>
<feature type="compositionally biased region" description="Basic and acidic residues" evidence="7">
    <location>
        <begin position="1094"/>
        <end position="1106"/>
    </location>
</feature>
<keyword evidence="6 8" id="KW-0472">Membrane</keyword>
<dbReference type="CDD" id="cd12829">
    <property type="entry name" value="Alr1p-like"/>
    <property type="match status" value="1"/>
</dbReference>
<dbReference type="FunFam" id="1.20.1250.20:FF:000013">
    <property type="entry name" value="MFS general substrate transporter"/>
    <property type="match status" value="1"/>
</dbReference>
<evidence type="ECO:0000256" key="1">
    <source>
        <dbReference type="ARBA" id="ARBA00004141"/>
    </source>
</evidence>
<protein>
    <submittedName>
        <fullName evidence="9">Metal ion transmembrane transporter</fullName>
    </submittedName>
</protein>
<sequence>MTKFSRDADTPPASASEQDNEKSVAPSKIEDGTAQATASAASIDPEMEKRVRRKLDRNLIPLVSALYLLAFLDRSNIGNARIAGMEVDLDFQDGHYDWLLTIFYISYIVFGFSAIMWKVVPPHYWAAFCVFTWGLVSTVQAAANSWGAMMALRFIMGASEVAYGPGIPFLLSFFYLRSELGLRSGLFLSAAPLANTFSGALAYAITSGKPALAKWRVLFLVEGLPTVVMAVVAFFFLPDSPEKARFLNEEEKEVARARGVRQAGAATRLGAINIREFSTGLADPKGWILGLMYFSCNVGFSSLPVFLPTILKEMGFSSVHAQGLTAPPFFVSFLTVIATTYVADRTQQRGLMVASLTAIGGIGYIILATSHSVGARYFGIFLAAAGIFPAIGNILPWVMNNQGSDTRRGAGIVILNVIGQCGPVLGTRMYPKSEGPYYVKGQSVCAAFLFFCCFLALTLRTLFVWENKKLDQKYGTVGQQRLAMQEAAARGEGEDLHTPRQILVHWIEVEAKWSSHLKLAFALVQSQHGRTSRDQAKPPALGGPRRGWTCRVPSFQSKTHASNDHHQHHVTRQRRRPRPWRSGNHRAGRKTMVPAWSGRPNPNKRFRCMDQGHFVIRLGCEELQARLSDTGNFSISQLLNFSTSPLLLFTTERRPLPEECSPHGRQPGYPRTPSAMASDPPRPAGPTPLIAVSGGASTSQQQAAGSSSAVGKKKKTHRGGKKRRNRRQSFAATADMGHGDASNDRPSLEDIAGHGNSRGSTSFYGLSRNLSTTSLESEALLDHRDHQPARTRRQSIPATSMYAPRASQQLNNSPGRLNVPSSYGKSRLSHTPVASYSDHDDADDADDRTPLMMGSPRDNRKGNNYGTGAPGVTPKKRRTSTASGKQRPAMFGHHSQSNLNDGYDVNNPPSVPASPVFEANPGLDDVALPIDLEHSPDPGRSRDALIDIDEPNDDVCFPHDAMSELGQQDYLNDPTGEPTKVEQRTMEGIRLRKVSEPLMVDGRLRPRQRNWHREADDAPFRFTYFNETFDNTIHSQTISELLQPGHDDDSDAEDMPRASANTNGNSTTTTRSPSNTNDKVSSGEQTRTSTPRLQAEEPKAKGDGQQKRYGPRPAWWLDVMSPTETEMKEQREKVELFKHYYFINYRTFEQDQSSEDYLEPVNLYIVLSDYLVLSPDWISYAMIDDITDAYAPMIQSIEEEVDDIDEAILRLHNADDEDNSDSDEYDEKQSKERSGRDMLRRVGECRKKVMSLYRLLGNKADVIKGFAKRCNEHWDIAPRNEIGMYLGDIQDHIVTMTGNLSHYENLLSRAHSNYLAQINIRMNERQEQTSDILGKLTVLGTIVLPMNVVTGIWGMNCIVPGQDVENLNWFFGITGGLLGFGLLCYMIAKRVYGIV</sequence>
<evidence type="ECO:0000313" key="9">
    <source>
        <dbReference type="EMBL" id="KZM25295.1"/>
    </source>
</evidence>
<feature type="transmembrane region" description="Helical" evidence="8">
    <location>
        <begin position="217"/>
        <end position="237"/>
    </location>
</feature>
<dbReference type="STRING" id="5454.A0A163HHQ1"/>
<evidence type="ECO:0000256" key="7">
    <source>
        <dbReference type="SAM" id="MobiDB-lite"/>
    </source>
</evidence>
<comment type="caution">
    <text evidence="9">The sequence shown here is derived from an EMBL/GenBank/DDBJ whole genome shotgun (WGS) entry which is preliminary data.</text>
</comment>
<dbReference type="InterPro" id="IPR036259">
    <property type="entry name" value="MFS_trans_sf"/>
</dbReference>
<evidence type="ECO:0000256" key="6">
    <source>
        <dbReference type="ARBA" id="ARBA00023136"/>
    </source>
</evidence>
<dbReference type="SUPFAM" id="SSF143865">
    <property type="entry name" value="CorA soluble domain-like"/>
    <property type="match status" value="1"/>
</dbReference>
<dbReference type="InterPro" id="IPR045863">
    <property type="entry name" value="CorA_TM1_TM2"/>
</dbReference>
<feature type="compositionally biased region" description="Basic and acidic residues" evidence="7">
    <location>
        <begin position="737"/>
        <end position="752"/>
    </location>
</feature>
<dbReference type="GO" id="GO:0016020">
    <property type="term" value="C:membrane"/>
    <property type="evidence" value="ECO:0007669"/>
    <property type="project" value="UniProtKB-SubCell"/>
</dbReference>
<feature type="compositionally biased region" description="Low complexity" evidence="7">
    <location>
        <begin position="1059"/>
        <end position="1077"/>
    </location>
</feature>
<evidence type="ECO:0000256" key="5">
    <source>
        <dbReference type="ARBA" id="ARBA00022989"/>
    </source>
</evidence>
<feature type="region of interest" description="Disordered" evidence="7">
    <location>
        <begin position="655"/>
        <end position="765"/>
    </location>
</feature>
<evidence type="ECO:0000256" key="2">
    <source>
        <dbReference type="ARBA" id="ARBA00009765"/>
    </source>
</evidence>
<feature type="region of interest" description="Disordered" evidence="7">
    <location>
        <begin position="528"/>
        <end position="599"/>
    </location>
</feature>
<dbReference type="FunFam" id="1.20.1250.20:FF:000018">
    <property type="entry name" value="MFS transporter permease"/>
    <property type="match status" value="1"/>
</dbReference>
<dbReference type="PANTHER" id="PTHR43791">
    <property type="entry name" value="PERMEASE-RELATED"/>
    <property type="match status" value="1"/>
</dbReference>
<proteinExistence type="inferred from homology"/>
<feature type="transmembrane region" description="Helical" evidence="8">
    <location>
        <begin position="326"/>
        <end position="343"/>
    </location>
</feature>
<dbReference type="FunFam" id="1.20.58.340:FF:000014">
    <property type="entry name" value="CorA family metal ion transporter"/>
    <property type="match status" value="1"/>
</dbReference>
<evidence type="ECO:0000313" key="10">
    <source>
        <dbReference type="Proteomes" id="UP000076837"/>
    </source>
</evidence>
<feature type="region of interest" description="Disordered" evidence="7">
    <location>
        <begin position="1"/>
        <end position="41"/>
    </location>
</feature>
<dbReference type="GO" id="GO:0015095">
    <property type="term" value="F:magnesium ion transmembrane transporter activity"/>
    <property type="evidence" value="ECO:0007669"/>
    <property type="project" value="InterPro"/>
</dbReference>
<feature type="compositionally biased region" description="Polar residues" evidence="7">
    <location>
        <begin position="1078"/>
        <end position="1092"/>
    </location>
</feature>
<keyword evidence="5 8" id="KW-1133">Transmembrane helix</keyword>
<dbReference type="InterPro" id="IPR002523">
    <property type="entry name" value="MgTranspt_CorA/ZnTranspt_ZntB"/>
</dbReference>
<dbReference type="Pfam" id="PF07690">
    <property type="entry name" value="MFS_1"/>
    <property type="match status" value="1"/>
</dbReference>
<feature type="transmembrane region" description="Helical" evidence="8">
    <location>
        <begin position="59"/>
        <end position="78"/>
    </location>
</feature>
<feature type="region of interest" description="Disordered" evidence="7">
    <location>
        <begin position="1042"/>
        <end position="1109"/>
    </location>
</feature>